<dbReference type="GO" id="GO:0005840">
    <property type="term" value="C:ribosome"/>
    <property type="evidence" value="ECO:0007669"/>
    <property type="project" value="UniProtKB-KW"/>
</dbReference>
<evidence type="ECO:0000313" key="6">
    <source>
        <dbReference type="Proteomes" id="UP000248745"/>
    </source>
</evidence>
<keyword evidence="2" id="KW-0689">Ribosomal protein</keyword>
<evidence type="ECO:0000256" key="1">
    <source>
        <dbReference type="ARBA" id="ARBA00022833"/>
    </source>
</evidence>
<evidence type="ECO:0000256" key="3">
    <source>
        <dbReference type="ARBA" id="ARBA00023274"/>
    </source>
</evidence>
<dbReference type="Proteomes" id="UP000248745">
    <property type="component" value="Unassembled WGS sequence"/>
</dbReference>
<gene>
    <name evidence="5" type="ORF">DN068_06025</name>
</gene>
<dbReference type="EMBL" id="QKTW01000009">
    <property type="protein sequence ID" value="PZF73897.1"/>
    <property type="molecule type" value="Genomic_DNA"/>
</dbReference>
<evidence type="ECO:0000259" key="4">
    <source>
        <dbReference type="Pfam" id="PF01599"/>
    </source>
</evidence>
<accession>A0A2W2BDF0</accession>
<dbReference type="InterPro" id="IPR002906">
    <property type="entry name" value="Ribosomal_eS31"/>
</dbReference>
<evidence type="ECO:0000256" key="2">
    <source>
        <dbReference type="ARBA" id="ARBA00022980"/>
    </source>
</evidence>
<sequence>MVGIEYLKGHRWVLKKSSEGSGATLSDGSGKISEKKRACYRCGGRAFLANYHR</sequence>
<dbReference type="GO" id="GO:0006412">
    <property type="term" value="P:translation"/>
    <property type="evidence" value="ECO:0007669"/>
    <property type="project" value="InterPro"/>
</dbReference>
<keyword evidence="6" id="KW-1185">Reference proteome</keyword>
<feature type="domain" description="Small ribosomal subunit protein eS31" evidence="4">
    <location>
        <begin position="27"/>
        <end position="52"/>
    </location>
</feature>
<protein>
    <recommendedName>
        <fullName evidence="4">Small ribosomal subunit protein eS31 domain-containing protein</fullName>
    </recommendedName>
</protein>
<name>A0A2W2BDF0_9BACT</name>
<keyword evidence="1" id="KW-0862">Zinc</keyword>
<reference evidence="5 6" key="1">
    <citation type="submission" date="2018-06" db="EMBL/GenBank/DDBJ databases">
        <title>Mucibacter soli gen. nov., sp. nov., a new member of the family Chitinophagaceae producing mucin.</title>
        <authorList>
            <person name="Kim M.-K."/>
            <person name="Park S."/>
            <person name="Kim T.-S."/>
            <person name="Joung Y."/>
            <person name="Han J.-H."/>
            <person name="Kim S.B."/>
        </authorList>
    </citation>
    <scope>NUCLEOTIDE SEQUENCE [LARGE SCALE GENOMIC DNA]</scope>
    <source>
        <strain evidence="5 6">R1-15</strain>
    </source>
</reference>
<dbReference type="AlphaFoldDB" id="A0A2W2BDF0"/>
<dbReference type="GO" id="GO:0003735">
    <property type="term" value="F:structural constituent of ribosome"/>
    <property type="evidence" value="ECO:0007669"/>
    <property type="project" value="InterPro"/>
</dbReference>
<proteinExistence type="predicted"/>
<organism evidence="5 6">
    <name type="scientific">Taibaiella soli</name>
    <dbReference type="NCBI Taxonomy" id="1649169"/>
    <lineage>
        <taxon>Bacteria</taxon>
        <taxon>Pseudomonadati</taxon>
        <taxon>Bacteroidota</taxon>
        <taxon>Chitinophagia</taxon>
        <taxon>Chitinophagales</taxon>
        <taxon>Chitinophagaceae</taxon>
        <taxon>Taibaiella</taxon>
    </lineage>
</organism>
<evidence type="ECO:0000313" key="5">
    <source>
        <dbReference type="EMBL" id="PZF73897.1"/>
    </source>
</evidence>
<keyword evidence="3" id="KW-0687">Ribonucleoprotein</keyword>
<comment type="caution">
    <text evidence="5">The sequence shown here is derived from an EMBL/GenBank/DDBJ whole genome shotgun (WGS) entry which is preliminary data.</text>
</comment>
<dbReference type="Pfam" id="PF01599">
    <property type="entry name" value="Ribosomal_S27"/>
    <property type="match status" value="1"/>
</dbReference>
<dbReference type="GO" id="GO:1990904">
    <property type="term" value="C:ribonucleoprotein complex"/>
    <property type="evidence" value="ECO:0007669"/>
    <property type="project" value="UniProtKB-KW"/>
</dbReference>